<comment type="caution">
    <text evidence="1">The sequence shown here is derived from an EMBL/GenBank/DDBJ whole genome shotgun (WGS) entry which is preliminary data.</text>
</comment>
<evidence type="ECO:0000313" key="2">
    <source>
        <dbReference type="Proteomes" id="UP000252517"/>
    </source>
</evidence>
<gene>
    <name evidence="1" type="ORF">TH25_14455</name>
</gene>
<dbReference type="RefSeq" id="WP_114088976.1">
    <property type="nucleotide sequence ID" value="NZ_JPWH01000011.1"/>
</dbReference>
<reference evidence="1 2" key="1">
    <citation type="submission" date="2014-07" db="EMBL/GenBank/DDBJ databases">
        <title>Draft genome sequence of Thalassospira profundimaris S25-3-2.</title>
        <authorList>
            <person name="Lai Q."/>
            <person name="Shao Z."/>
        </authorList>
    </citation>
    <scope>NUCLEOTIDE SEQUENCE [LARGE SCALE GENOMIC DNA]</scope>
    <source>
        <strain evidence="1 2">S25-3-2</strain>
    </source>
</reference>
<name>A0A367X3L4_9PROT</name>
<protein>
    <submittedName>
        <fullName evidence="1">Uncharacterized protein</fullName>
    </submittedName>
</protein>
<dbReference type="OrthoDB" id="8479549at2"/>
<organism evidence="1 2">
    <name type="scientific">Thalassospira profundimaris</name>
    <dbReference type="NCBI Taxonomy" id="502049"/>
    <lineage>
        <taxon>Bacteria</taxon>
        <taxon>Pseudomonadati</taxon>
        <taxon>Pseudomonadota</taxon>
        <taxon>Alphaproteobacteria</taxon>
        <taxon>Rhodospirillales</taxon>
        <taxon>Thalassospiraceae</taxon>
        <taxon>Thalassospira</taxon>
    </lineage>
</organism>
<evidence type="ECO:0000313" key="1">
    <source>
        <dbReference type="EMBL" id="RCK48264.1"/>
    </source>
</evidence>
<dbReference type="AlphaFoldDB" id="A0A367X3L4"/>
<dbReference type="Proteomes" id="UP000252517">
    <property type="component" value="Unassembled WGS sequence"/>
</dbReference>
<proteinExistence type="predicted"/>
<dbReference type="EMBL" id="JPWH01000011">
    <property type="protein sequence ID" value="RCK48264.1"/>
    <property type="molecule type" value="Genomic_DNA"/>
</dbReference>
<accession>A0A367X3L4</accession>
<sequence length="557" mass="56259">MAANSPTVPSVSGANGVGAGNVGAGGGSGAATVIVQNPPAALAKLPVDSLIQASLQAKNGAEVTLKTGAGDVTVKLPRALPGNLNDMVWVRIMPQSGADGASGLRLQVLPQIIPGAGGAGSTGGTAGGAGAGATAATLANPSSIIPGQSFTGITTSALSLPGGGTLPAGSQVQMMFVGPGAAAAPARAAGLMAASQGAGMTGATSQASLATGGNLPPGMIAQQGAANNAAGNATGAGLLAAGGAKPGATPMMLTGTVLPPGSAEARLLPDGFTALRTNAGIIGVRLPVPAPVGATLSFAIDGNNLATARQPQPMMTEGELMARGQAASLSQDWDSLHRALATLVQADPQAAQALLNQIPAAGPRLTTTMMFFFTAIVGAGGSAKSWLGERTIGALDGRDGKDNGLGKKLDRDFNTLRGMASEPRADGWRVMAMPFHMGERIEQMQLAWRQSHAEDDENRDSKSNDPGTRFLLDLSFTRLGHTQLDGLIRKESQKFDLIVRTENALHGPQRDDIRAIFNQALTISKLGGSINFQNGTRFVEVSQEPAKPGPHKRGLEA</sequence>